<proteinExistence type="predicted"/>
<comment type="caution">
    <text evidence="1">The sequence shown here is derived from an EMBL/GenBank/DDBJ whole genome shotgun (WGS) entry which is preliminary data.</text>
</comment>
<organism evidence="1">
    <name type="scientific">marine sediment metagenome</name>
    <dbReference type="NCBI Taxonomy" id="412755"/>
    <lineage>
        <taxon>unclassified sequences</taxon>
        <taxon>metagenomes</taxon>
        <taxon>ecological metagenomes</taxon>
    </lineage>
</organism>
<reference evidence="1" key="1">
    <citation type="journal article" date="2014" name="Front. Microbiol.">
        <title>High frequency of phylogenetically diverse reductive dehalogenase-homologous genes in deep subseafloor sedimentary metagenomes.</title>
        <authorList>
            <person name="Kawai M."/>
            <person name="Futagami T."/>
            <person name="Toyoda A."/>
            <person name="Takaki Y."/>
            <person name="Nishi S."/>
            <person name="Hori S."/>
            <person name="Arai W."/>
            <person name="Tsubouchi T."/>
            <person name="Morono Y."/>
            <person name="Uchiyama I."/>
            <person name="Ito T."/>
            <person name="Fujiyama A."/>
            <person name="Inagaki F."/>
            <person name="Takami H."/>
        </authorList>
    </citation>
    <scope>NUCLEOTIDE SEQUENCE</scope>
    <source>
        <strain evidence="1">Expedition CK06-06</strain>
    </source>
</reference>
<protein>
    <recommendedName>
        <fullName evidence="2">NAD(P)-binding domain-containing protein</fullName>
    </recommendedName>
</protein>
<evidence type="ECO:0008006" key="2">
    <source>
        <dbReference type="Google" id="ProtNLM"/>
    </source>
</evidence>
<name>X0VZT7_9ZZZZ</name>
<accession>X0VZT7</accession>
<evidence type="ECO:0000313" key="1">
    <source>
        <dbReference type="EMBL" id="GAG05971.1"/>
    </source>
</evidence>
<sequence length="46" mass="5605">KFRTMRVDKPQVAPHRIQDEIGFRPKYDLLYGWKETIEEMRARGEL</sequence>
<feature type="non-terminal residue" evidence="1">
    <location>
        <position position="1"/>
    </location>
</feature>
<gene>
    <name evidence="1" type="ORF">S01H1_32790</name>
</gene>
<dbReference type="AlphaFoldDB" id="X0VZT7"/>
<dbReference type="EMBL" id="BARS01020326">
    <property type="protein sequence ID" value="GAG05971.1"/>
    <property type="molecule type" value="Genomic_DNA"/>
</dbReference>